<organism evidence="1 2">
    <name type="scientific">Saccharolobus islandicus (strain L.S.2.15 / Lassen #1)</name>
    <name type="common">Sulfolobus islandicus</name>
    <dbReference type="NCBI Taxonomy" id="429572"/>
    <lineage>
        <taxon>Archaea</taxon>
        <taxon>Thermoproteota</taxon>
        <taxon>Thermoprotei</taxon>
        <taxon>Sulfolobales</taxon>
        <taxon>Sulfolobaceae</taxon>
        <taxon>Saccharolobus</taxon>
    </lineage>
</organism>
<dbReference type="GeneID" id="7798881"/>
<dbReference type="OrthoDB" id="44241at2157"/>
<dbReference type="AlphaFoldDB" id="C3MMG0"/>
<reference evidence="1 2" key="1">
    <citation type="journal article" date="2009" name="Proc. Natl. Acad. Sci. U.S.A.">
        <title>Biogeography of the Sulfolobus islandicus pan-genome.</title>
        <authorList>
            <person name="Reno M.L."/>
            <person name="Held N.L."/>
            <person name="Fields C.J."/>
            <person name="Burke P.V."/>
            <person name="Whitaker R.J."/>
        </authorList>
    </citation>
    <scope>NUCLEOTIDE SEQUENCE [LARGE SCALE GENOMIC DNA]</scope>
    <source>
        <strain evidence="2">L.S.2.15 / Lassen #1</strain>
    </source>
</reference>
<dbReference type="HOGENOM" id="CLU_914057_0_0_2"/>
<evidence type="ECO:0000313" key="1">
    <source>
        <dbReference type="EMBL" id="ACP34783.1"/>
    </source>
</evidence>
<name>C3MMG0_SACI2</name>
<proteinExistence type="predicted"/>
<gene>
    <name evidence="1" type="ordered locus">LS215_0710</name>
</gene>
<evidence type="ECO:0000313" key="2">
    <source>
        <dbReference type="Proteomes" id="UP000001747"/>
    </source>
</evidence>
<dbReference type="EMBL" id="CP001399">
    <property type="protein sequence ID" value="ACP34783.1"/>
    <property type="molecule type" value="Genomic_DNA"/>
</dbReference>
<sequence length="314" mass="35639">MKFTLLKLTVNGYITTRTRKIGNYYFSVTDYIPATQLRGALLAEYYYQTRKIDQSFFSSPAFPIDSAPAHYFSPAEGRKSREFVEEKGILRRKSEELEKQGKTLREVLKLKGEKKPKIGAIIKRKESNKDETRYSHFNSESFISMHVTIEKTLASSYHRMLYAYEYKRFDTLWAIAKPSEVIDVIKGNKIRLGRGKNRTNALIIVDVISEIDLPEPHGLSYCLSQCIPSLFGKQLFTVGKADGRSIIIGSTSIYAGWFTNDKISGQKPSFRTLSEGTLVFVKDKGSYSEVFPAGLNFMLGIDDLDSLLQKVSVK</sequence>
<accession>C3MMG0</accession>
<dbReference type="Proteomes" id="UP000001747">
    <property type="component" value="Chromosome"/>
</dbReference>
<protein>
    <submittedName>
        <fullName evidence="1">Uncharacterized protein</fullName>
    </submittedName>
</protein>
<dbReference type="KEGG" id="sis:LS215_0710"/>
<dbReference type="RefSeq" id="WP_012713181.1">
    <property type="nucleotide sequence ID" value="NC_012589.1"/>
</dbReference>